<evidence type="ECO:0000313" key="1">
    <source>
        <dbReference type="EMBL" id="SDM77772.1"/>
    </source>
</evidence>
<organism evidence="1 2">
    <name type="scientific">Siphonobacter aquaeclarae</name>
    <dbReference type="NCBI Taxonomy" id="563176"/>
    <lineage>
        <taxon>Bacteria</taxon>
        <taxon>Pseudomonadati</taxon>
        <taxon>Bacteroidota</taxon>
        <taxon>Cytophagia</taxon>
        <taxon>Cytophagales</taxon>
        <taxon>Cytophagaceae</taxon>
        <taxon>Siphonobacter</taxon>
    </lineage>
</organism>
<reference evidence="1 2" key="1">
    <citation type="submission" date="2016-10" db="EMBL/GenBank/DDBJ databases">
        <authorList>
            <person name="de Groot N.N."/>
        </authorList>
    </citation>
    <scope>NUCLEOTIDE SEQUENCE [LARGE SCALE GENOMIC DNA]</scope>
    <source>
        <strain evidence="1 2">DSM 21668</strain>
    </source>
</reference>
<dbReference type="EMBL" id="FNGS01000009">
    <property type="protein sequence ID" value="SDM77772.1"/>
    <property type="molecule type" value="Genomic_DNA"/>
</dbReference>
<evidence type="ECO:0000313" key="2">
    <source>
        <dbReference type="Proteomes" id="UP000198901"/>
    </source>
</evidence>
<accession>A0A1G9VZT5</accession>
<protein>
    <recommendedName>
        <fullName evidence="3">DUF4932 domain-containing protein</fullName>
    </recommendedName>
</protein>
<gene>
    <name evidence="1" type="ORF">SAMN04488090_4203</name>
</gene>
<sequence length="357" mass="41229">MKTAILFLLLFFGKAITSRGEELPVRFEKNVEVLGLAYLIGFHGPELEADPAKKGQYPIAWRHYTEFRQYAGSPNLQKSLGVADHLWLDYLIALLVQVDEFPNARLPETISESAYLRFSQKKDKTEAKVLAQQFLDGLNAFYREADFDNYWKREAPLYAETAKEVKARFPQEPIVTAIEQFYRSKKDSYTLVPSLTLPAGMGFGIWQQKEGKNHILNVFGPVSNQEGGSNGFADVQRLRDLTIHEFSHPFANPEIDKQQSEAIQATEKRYEPIRESMTNQGYPTWKICLYEHFVRAGEVVIARNAGREEDARRLLDYNTNERKFIYLPEIVDQLTRYSRTPSLNYTEAVRRVLDGWR</sequence>
<dbReference type="Proteomes" id="UP000198901">
    <property type="component" value="Unassembled WGS sequence"/>
</dbReference>
<keyword evidence="2" id="KW-1185">Reference proteome</keyword>
<dbReference type="RefSeq" id="WP_176785630.1">
    <property type="nucleotide sequence ID" value="NZ_FNGS01000009.1"/>
</dbReference>
<dbReference type="InterPro" id="IPR032560">
    <property type="entry name" value="DUF4932"/>
</dbReference>
<dbReference type="AlphaFoldDB" id="A0A1G9VZT5"/>
<proteinExistence type="predicted"/>
<dbReference type="Pfam" id="PF16286">
    <property type="entry name" value="DUF4932"/>
    <property type="match status" value="1"/>
</dbReference>
<evidence type="ECO:0008006" key="3">
    <source>
        <dbReference type="Google" id="ProtNLM"/>
    </source>
</evidence>
<dbReference type="STRING" id="563176.SAMN04488090_4203"/>
<name>A0A1G9VZT5_9BACT</name>